<dbReference type="EMBL" id="MCFF01000007">
    <property type="protein sequence ID" value="ORZ26347.1"/>
    <property type="molecule type" value="Genomic_DNA"/>
</dbReference>
<accession>A0A1Y2GVR0</accession>
<feature type="compositionally biased region" description="Low complexity" evidence="1">
    <location>
        <begin position="815"/>
        <end position="832"/>
    </location>
</feature>
<protein>
    <submittedName>
        <fullName evidence="2">Uncharacterized protein</fullName>
    </submittedName>
</protein>
<feature type="region of interest" description="Disordered" evidence="1">
    <location>
        <begin position="165"/>
        <end position="211"/>
    </location>
</feature>
<feature type="region of interest" description="Disordered" evidence="1">
    <location>
        <begin position="735"/>
        <end position="764"/>
    </location>
</feature>
<feature type="compositionally biased region" description="Low complexity" evidence="1">
    <location>
        <begin position="458"/>
        <end position="474"/>
    </location>
</feature>
<feature type="compositionally biased region" description="Polar residues" evidence="1">
    <location>
        <begin position="833"/>
        <end position="860"/>
    </location>
</feature>
<feature type="region of interest" description="Disordered" evidence="1">
    <location>
        <begin position="327"/>
        <end position="368"/>
    </location>
</feature>
<feature type="compositionally biased region" description="Basic and acidic residues" evidence="1">
    <location>
        <begin position="864"/>
        <end position="880"/>
    </location>
</feature>
<reference evidence="2 3" key="1">
    <citation type="submission" date="2016-07" db="EMBL/GenBank/DDBJ databases">
        <title>Pervasive Adenine N6-methylation of Active Genes in Fungi.</title>
        <authorList>
            <consortium name="DOE Joint Genome Institute"/>
            <person name="Mondo S.J."/>
            <person name="Dannebaum R.O."/>
            <person name="Kuo R.C."/>
            <person name="Labutti K."/>
            <person name="Haridas S."/>
            <person name="Kuo A."/>
            <person name="Salamov A."/>
            <person name="Ahrendt S.R."/>
            <person name="Lipzen A."/>
            <person name="Sullivan W."/>
            <person name="Andreopoulos W.B."/>
            <person name="Clum A."/>
            <person name="Lindquist E."/>
            <person name="Daum C."/>
            <person name="Ramamoorthy G.K."/>
            <person name="Gryganskyi A."/>
            <person name="Culley D."/>
            <person name="Magnuson J.K."/>
            <person name="James T.Y."/>
            <person name="O'Malley M.A."/>
            <person name="Stajich J.E."/>
            <person name="Spatafora J.W."/>
            <person name="Visel A."/>
            <person name="Grigoriev I.V."/>
        </authorList>
    </citation>
    <scope>NUCLEOTIDE SEQUENCE [LARGE SCALE GENOMIC DNA]</scope>
    <source>
        <strain evidence="2 3">NRRL 3116</strain>
    </source>
</reference>
<proteinExistence type="predicted"/>
<dbReference type="GeneID" id="33561852"/>
<feature type="region of interest" description="Disordered" evidence="1">
    <location>
        <begin position="91"/>
        <end position="118"/>
    </location>
</feature>
<sequence>MVSILTQLAETNRSMANHLQTLSNQYGQSLAQPSERLHLQRVSLRAARAMYRLASVQNTVFPMLANATFVGNAPGAVTYRFQPASRMNTILREPQGSSNNNGSAGTRPSAPQRGSLSNFPFSILSRGAAGGRPAPLGLIPSIMAHARASAQNVNAALSSTINTATRPENASTPASASSSNSTAATAQPLGTSTSATPSSGTSSQLGARPIGRMIFGPNDSLSYTIQSPTRSSRRTNTNVPAPYAAAAAAATSPFASHFTRLMIPVVDQSSGGFVEFMRNLNSSFDNMEPSNSSQRTSEPTLAATVADFEANLAASRAINDATEQLERTLNSRASSRRRERPDDFSDINDGRATSRRRLTSQQPSFTDYENRVRQELEQLNSLIPGSSSSLPAASSAQGPASRSTTTTATTVPSPVSPQPQATVRPAVARTSSNEARRSQADSPSTASSPSPSSPSLPSPSATTSNNNSSNGSPAYNLGRIGVFISAILRMVDQPREDGSPRRLADVICNDPESPSTPLQDLVRNVAESVTVRETRSIVEGHPAPLRNIHPVLNSFIRERALNGQQLTESNLDSVAVMFAHAIMDAVHVDEILETLSPPASIQITSEDIRRISLDVLREHFRRLIYLVVAAPTGRESNWPTFARDVVLWIRDVVGSWRVAFYGLFPERDQAEAQRIATHVVGSAIHANGRRWVELSNRATNTLVNVLCANIVPRRREEQGGLVGGAWPLMATADRQNTSRPRGCTAAHSLLGSTAPPAPLGPTITAGHSTALEAETLSENLTRRITQMMAPLGLNISGIESLTARSIRDAVRAELSATRSSSFIGSSTSSSTTLAPANTNDAGSGNTTISASSARANNTDPEFNMQKEGETRQNNRKTRVEEVEDEDMS</sequence>
<evidence type="ECO:0000256" key="1">
    <source>
        <dbReference type="SAM" id="MobiDB-lite"/>
    </source>
</evidence>
<feature type="compositionally biased region" description="Low complexity" evidence="1">
    <location>
        <begin position="382"/>
        <end position="423"/>
    </location>
</feature>
<dbReference type="InParanoid" id="A0A1Y2GVR0"/>
<feature type="compositionally biased region" description="Low complexity" evidence="1">
    <location>
        <begin position="169"/>
        <end position="203"/>
    </location>
</feature>
<dbReference type="RefSeq" id="XP_021884112.1">
    <property type="nucleotide sequence ID" value="XM_022020008.1"/>
</dbReference>
<dbReference type="OrthoDB" id="419317at2759"/>
<feature type="region of interest" description="Disordered" evidence="1">
    <location>
        <begin position="218"/>
        <end position="237"/>
    </location>
</feature>
<name>A0A1Y2GVR0_9FUNG</name>
<gene>
    <name evidence="2" type="ORF">BCR41DRAFT_220961</name>
</gene>
<evidence type="ECO:0000313" key="3">
    <source>
        <dbReference type="Proteomes" id="UP000193648"/>
    </source>
</evidence>
<feature type="region of interest" description="Disordered" evidence="1">
    <location>
        <begin position="814"/>
        <end position="888"/>
    </location>
</feature>
<feature type="compositionally biased region" description="Polar residues" evidence="1">
    <location>
        <begin position="95"/>
        <end position="106"/>
    </location>
</feature>
<comment type="caution">
    <text evidence="2">The sequence shown here is derived from an EMBL/GenBank/DDBJ whole genome shotgun (WGS) entry which is preliminary data.</text>
</comment>
<feature type="region of interest" description="Disordered" evidence="1">
    <location>
        <begin position="382"/>
        <end position="475"/>
    </location>
</feature>
<feature type="compositionally biased region" description="Polar residues" evidence="1">
    <location>
        <begin position="219"/>
        <end position="237"/>
    </location>
</feature>
<dbReference type="AlphaFoldDB" id="A0A1Y2GVR0"/>
<dbReference type="Proteomes" id="UP000193648">
    <property type="component" value="Unassembled WGS sequence"/>
</dbReference>
<organism evidence="2 3">
    <name type="scientific">Lobosporangium transversale</name>
    <dbReference type="NCBI Taxonomy" id="64571"/>
    <lineage>
        <taxon>Eukaryota</taxon>
        <taxon>Fungi</taxon>
        <taxon>Fungi incertae sedis</taxon>
        <taxon>Mucoromycota</taxon>
        <taxon>Mortierellomycotina</taxon>
        <taxon>Mortierellomycetes</taxon>
        <taxon>Mortierellales</taxon>
        <taxon>Mortierellaceae</taxon>
        <taxon>Lobosporangium</taxon>
    </lineage>
</organism>
<keyword evidence="3" id="KW-1185">Reference proteome</keyword>
<evidence type="ECO:0000313" key="2">
    <source>
        <dbReference type="EMBL" id="ORZ26347.1"/>
    </source>
</evidence>